<keyword evidence="2" id="KW-1185">Reference proteome</keyword>
<feature type="compositionally biased region" description="Basic residues" evidence="1">
    <location>
        <begin position="54"/>
        <end position="67"/>
    </location>
</feature>
<sequence length="104" mass="11627">MDSRGAKHNCRNGSNNKCSPIVLGPVVVGVNRREEEESVRRSLLPPRGAEKGGTARKFRKGGSRRKVQWNDRKGKKLVEVLEYQPSDSSDSDDDYLDSCICSMM</sequence>
<evidence type="ECO:0000313" key="2">
    <source>
        <dbReference type="Proteomes" id="UP000515123"/>
    </source>
</evidence>
<dbReference type="AlphaFoldDB" id="A0A6P5EK94"/>
<evidence type="ECO:0000313" key="3">
    <source>
        <dbReference type="RefSeq" id="XP_020083976.1"/>
    </source>
</evidence>
<dbReference type="PANTHER" id="PTHR33401:SF2">
    <property type="entry name" value="OS03G0138400 PROTEIN"/>
    <property type="match status" value="1"/>
</dbReference>
<dbReference type="RefSeq" id="XP_020083976.1">
    <property type="nucleotide sequence ID" value="XM_020228387.1"/>
</dbReference>
<gene>
    <name evidence="3" type="primary">LOC109707244</name>
</gene>
<name>A0A6P5EK94_ANACO</name>
<proteinExistence type="predicted"/>
<dbReference type="OrthoDB" id="773814at2759"/>
<reference evidence="2" key="1">
    <citation type="journal article" date="2015" name="Nat. Genet.">
        <title>The pineapple genome and the evolution of CAM photosynthesis.</title>
        <authorList>
            <person name="Ming R."/>
            <person name="VanBuren R."/>
            <person name="Wai C.M."/>
            <person name="Tang H."/>
            <person name="Schatz M.C."/>
            <person name="Bowers J.E."/>
            <person name="Lyons E."/>
            <person name="Wang M.L."/>
            <person name="Chen J."/>
            <person name="Biggers E."/>
            <person name="Zhang J."/>
            <person name="Huang L."/>
            <person name="Zhang L."/>
            <person name="Miao W."/>
            <person name="Zhang J."/>
            <person name="Ye Z."/>
            <person name="Miao C."/>
            <person name="Lin Z."/>
            <person name="Wang H."/>
            <person name="Zhou H."/>
            <person name="Yim W.C."/>
            <person name="Priest H.D."/>
            <person name="Zheng C."/>
            <person name="Woodhouse M."/>
            <person name="Edger P.P."/>
            <person name="Guyot R."/>
            <person name="Guo H.B."/>
            <person name="Guo H."/>
            <person name="Zheng G."/>
            <person name="Singh R."/>
            <person name="Sharma A."/>
            <person name="Min X."/>
            <person name="Zheng Y."/>
            <person name="Lee H."/>
            <person name="Gurtowski J."/>
            <person name="Sedlazeck F.J."/>
            <person name="Harkess A."/>
            <person name="McKain M.R."/>
            <person name="Liao Z."/>
            <person name="Fang J."/>
            <person name="Liu J."/>
            <person name="Zhang X."/>
            <person name="Zhang Q."/>
            <person name="Hu W."/>
            <person name="Qin Y."/>
            <person name="Wang K."/>
            <person name="Chen L.Y."/>
            <person name="Shirley N."/>
            <person name="Lin Y.R."/>
            <person name="Liu L.Y."/>
            <person name="Hernandez A.G."/>
            <person name="Wright C.L."/>
            <person name="Bulone V."/>
            <person name="Tuskan G.A."/>
            <person name="Heath K."/>
            <person name="Zee F."/>
            <person name="Moore P.H."/>
            <person name="Sunkar R."/>
            <person name="Leebens-Mack J.H."/>
            <person name="Mockler T."/>
            <person name="Bennetzen J.L."/>
            <person name="Freeling M."/>
            <person name="Sankoff D."/>
            <person name="Paterson A.H."/>
            <person name="Zhu X."/>
            <person name="Yang X."/>
            <person name="Smith J.A."/>
            <person name="Cushman J.C."/>
            <person name="Paull R.E."/>
            <person name="Yu Q."/>
        </authorList>
    </citation>
    <scope>NUCLEOTIDE SEQUENCE [LARGE SCALE GENOMIC DNA]</scope>
    <source>
        <strain evidence="2">cv. F153</strain>
    </source>
</reference>
<dbReference type="Gramene" id="Aco010376.1.mrna1">
    <property type="protein sequence ID" value="Aco010376.1.mrna1"/>
    <property type="gene ID" value="Aco010376.1.path1"/>
</dbReference>
<dbReference type="PANTHER" id="PTHR33401">
    <property type="entry name" value="LIGHT-HARVESTING COMPLEX-LIKE PROTEIN OHP2, CHLOROPLASTIC"/>
    <property type="match status" value="1"/>
</dbReference>
<feature type="region of interest" description="Disordered" evidence="1">
    <location>
        <begin position="32"/>
        <end position="71"/>
    </location>
</feature>
<evidence type="ECO:0000256" key="1">
    <source>
        <dbReference type="SAM" id="MobiDB-lite"/>
    </source>
</evidence>
<accession>A0A6P5EK94</accession>
<reference evidence="3" key="2">
    <citation type="submission" date="2025-08" db="UniProtKB">
        <authorList>
            <consortium name="RefSeq"/>
        </authorList>
    </citation>
    <scope>IDENTIFICATION</scope>
    <source>
        <tissue evidence="3">Leaf</tissue>
    </source>
</reference>
<dbReference type="Proteomes" id="UP000515123">
    <property type="component" value="Linkage group 3"/>
</dbReference>
<dbReference type="GeneID" id="109707244"/>
<protein>
    <submittedName>
        <fullName evidence="3">Uncharacterized protein LOC109707244</fullName>
    </submittedName>
</protein>
<organism evidence="2 3">
    <name type="scientific">Ananas comosus</name>
    <name type="common">Pineapple</name>
    <name type="synonym">Ananas ananas</name>
    <dbReference type="NCBI Taxonomy" id="4615"/>
    <lineage>
        <taxon>Eukaryota</taxon>
        <taxon>Viridiplantae</taxon>
        <taxon>Streptophyta</taxon>
        <taxon>Embryophyta</taxon>
        <taxon>Tracheophyta</taxon>
        <taxon>Spermatophyta</taxon>
        <taxon>Magnoliopsida</taxon>
        <taxon>Liliopsida</taxon>
        <taxon>Poales</taxon>
        <taxon>Bromeliaceae</taxon>
        <taxon>Bromelioideae</taxon>
        <taxon>Ananas</taxon>
    </lineage>
</organism>